<evidence type="ECO:0000313" key="1">
    <source>
        <dbReference type="EMBL" id="QHU00573.1"/>
    </source>
</evidence>
<reference evidence="1" key="1">
    <citation type="journal article" date="2020" name="Nature">
        <title>Giant virus diversity and host interactions through global metagenomics.</title>
        <authorList>
            <person name="Schulz F."/>
            <person name="Roux S."/>
            <person name="Paez-Espino D."/>
            <person name="Jungbluth S."/>
            <person name="Walsh D.A."/>
            <person name="Denef V.J."/>
            <person name="McMahon K.D."/>
            <person name="Konstantinidis K.T."/>
            <person name="Eloe-Fadrosh E.A."/>
            <person name="Kyrpides N.C."/>
            <person name="Woyke T."/>
        </authorList>
    </citation>
    <scope>NUCLEOTIDE SEQUENCE</scope>
    <source>
        <strain evidence="1">GVMAG-M-3300025860-20</strain>
    </source>
</reference>
<name>A0A6C0J5J6_9ZZZZ</name>
<protein>
    <submittedName>
        <fullName evidence="1">Uncharacterized protein</fullName>
    </submittedName>
</protein>
<dbReference type="AlphaFoldDB" id="A0A6C0J5J6"/>
<dbReference type="EMBL" id="MN740328">
    <property type="protein sequence ID" value="QHU00573.1"/>
    <property type="molecule type" value="Genomic_DNA"/>
</dbReference>
<sequence length="111" mass="12680">MGHYGTISIYNRNGELIEVLDAIFCIPLSYKYDNNTDVYIVAFCARGVGGMAITSPTGTDTPQNIKYIEIQKLFHDIMNIEDDEKALIYRHHYDFMMDMKSTPLGKIFDST</sequence>
<accession>A0A6C0J5J6</accession>
<proteinExistence type="predicted"/>
<organism evidence="1">
    <name type="scientific">viral metagenome</name>
    <dbReference type="NCBI Taxonomy" id="1070528"/>
    <lineage>
        <taxon>unclassified sequences</taxon>
        <taxon>metagenomes</taxon>
        <taxon>organismal metagenomes</taxon>
    </lineage>
</organism>